<evidence type="ECO:0000313" key="2">
    <source>
        <dbReference type="EMBL" id="AFM13085.1"/>
    </source>
</evidence>
<accession>I4B728</accession>
<dbReference type="STRING" id="869212.Turpa_2443"/>
<evidence type="ECO:0000256" key="1">
    <source>
        <dbReference type="SAM" id="SignalP"/>
    </source>
</evidence>
<dbReference type="KEGG" id="tpx:Turpa_2443"/>
<reference evidence="2 3" key="1">
    <citation type="submission" date="2012-06" db="EMBL/GenBank/DDBJ databases">
        <title>The complete chromosome of genome of Turneriella parva DSM 21527.</title>
        <authorList>
            <consortium name="US DOE Joint Genome Institute (JGI-PGF)"/>
            <person name="Lucas S."/>
            <person name="Han J."/>
            <person name="Lapidus A."/>
            <person name="Bruce D."/>
            <person name="Goodwin L."/>
            <person name="Pitluck S."/>
            <person name="Peters L."/>
            <person name="Kyrpides N."/>
            <person name="Mavromatis K."/>
            <person name="Ivanova N."/>
            <person name="Mikhailova N."/>
            <person name="Chertkov O."/>
            <person name="Detter J.C."/>
            <person name="Tapia R."/>
            <person name="Han C."/>
            <person name="Land M."/>
            <person name="Hauser L."/>
            <person name="Markowitz V."/>
            <person name="Cheng J.-F."/>
            <person name="Hugenholtz P."/>
            <person name="Woyke T."/>
            <person name="Wu D."/>
            <person name="Gronow S."/>
            <person name="Wellnitz S."/>
            <person name="Brambilla E."/>
            <person name="Klenk H.-P."/>
            <person name="Eisen J.A."/>
        </authorList>
    </citation>
    <scope>NUCLEOTIDE SEQUENCE [LARGE SCALE GENOMIC DNA]</scope>
    <source>
        <strain evidence="3">ATCC BAA-1111 / DSM 21527 / NCTC 11395 / H</strain>
    </source>
</reference>
<protein>
    <submittedName>
        <fullName evidence="2">Uncharacterized protein</fullName>
    </submittedName>
</protein>
<feature type="chain" id="PRO_5003685980" evidence="1">
    <location>
        <begin position="23"/>
        <end position="250"/>
    </location>
</feature>
<organism evidence="2 3">
    <name type="scientific">Turneriella parva (strain ATCC BAA-1111 / DSM 21527 / NCTC 11395 / H)</name>
    <name type="common">Leptospira parva</name>
    <dbReference type="NCBI Taxonomy" id="869212"/>
    <lineage>
        <taxon>Bacteria</taxon>
        <taxon>Pseudomonadati</taxon>
        <taxon>Spirochaetota</taxon>
        <taxon>Spirochaetia</taxon>
        <taxon>Leptospirales</taxon>
        <taxon>Leptospiraceae</taxon>
        <taxon>Turneriella</taxon>
    </lineage>
</organism>
<gene>
    <name evidence="2" type="ordered locus">Turpa_2443</name>
</gene>
<dbReference type="AlphaFoldDB" id="I4B728"/>
<proteinExistence type="predicted"/>
<keyword evidence="1" id="KW-0732">Signal</keyword>
<feature type="signal peptide" evidence="1">
    <location>
        <begin position="1"/>
        <end position="22"/>
    </location>
</feature>
<keyword evidence="3" id="KW-1185">Reference proteome</keyword>
<dbReference type="Proteomes" id="UP000006048">
    <property type="component" value="Chromosome"/>
</dbReference>
<sequence length="250" mass="28594">MRIYRCESIGFAAAVCIVLGFAAPLPSQPESEQQTSAVGERYRQRHLSANQKSIEAFFNRQLPPGWKFSADEKALTLRRLAPVYLLAVAREDYLTQSKPVLLARSKKEGTSRECRINFRVERHDDAAIVRQRLRLYQNIRAGIDEAGTRLNIKRECADYSLEECAKVKGPKGEAAAEFLKTRQILTQKLEPAPVYRIGTLYLYPLKNQCVTAALDWYFVNADYPESISIFPVEAREEIQIILRDLEQLRL</sequence>
<dbReference type="HOGENOM" id="CLU_1111016_0_0_12"/>
<name>I4B728_TURPD</name>
<evidence type="ECO:0000313" key="3">
    <source>
        <dbReference type="Proteomes" id="UP000006048"/>
    </source>
</evidence>
<dbReference type="EMBL" id="CP002959">
    <property type="protein sequence ID" value="AFM13085.1"/>
    <property type="molecule type" value="Genomic_DNA"/>
</dbReference>